<name>A0ABP7PCV5_9GAMM</name>
<keyword evidence="6 11" id="KW-0547">Nucleotide-binding</keyword>
<sequence length="700" mass="78316">MQAKDFLLELGLEELPPKAMPVLMQSLKQHMESGLHAAELSYREIEVLGAPRRLVLIIHELATKQNDRQVERRGPAKQAAYDAEGQPTKALLGFARSCQVDVEALELLETDKGAWMMFRANEPGRAAEAILPELIQQSLQQLPIAKRMRWGASRNEFIRPLHWLLALYGNEILPLEIFGISSGRDTRGHRAHSPGVLTIESIERYRDQLRDAKVIVDFEERRTSIRRQIADVVSEVFPAAKENGIQAVIDEDLLTEVTALTDWPVAMVGRFEERFLEVPAECLISTMKENQKYFHIVGADGAMLAAFVFIANLQSKDPEKVVAGNERVVRPRLSDAAFFYETDRKQTLESRLPKLESILFQKSLGTVLEKSKRLETLAATVATLIKADGAQASRAGLLSKADLVSDMVLEFPELQGTMGRYYAIHDGEPAELAAAIEEHYWPRFAGDRVPQSKIAASVALADRLDTLTGIFGIGQAPTGTKDPFALRRAALGVLRICIEHSLDLDLYEVIGAAISGYTETRSFDPELQTIVFDYVFDRFRNLYEEQGISSAAFLAVRKRPVRSPFEFHQRILAVEAFRSMPEAEALIAANKRVSNILAKSDLQDSAEPGSVDDRLFQNNEERALYDGVVACEDTTRPLLISGHFAEALKELAQLKTVTDKFFDEVMVMAEDPALRDNRLMLLRRLRALFLNIADIAELSS</sequence>
<dbReference type="SUPFAM" id="SSF109604">
    <property type="entry name" value="HD-domain/PDEase-like"/>
    <property type="match status" value="1"/>
</dbReference>
<evidence type="ECO:0000256" key="2">
    <source>
        <dbReference type="ARBA" id="ARBA00008226"/>
    </source>
</evidence>
<dbReference type="EMBL" id="BAABBO010000009">
    <property type="protein sequence ID" value="GAA3963219.1"/>
    <property type="molecule type" value="Genomic_DNA"/>
</dbReference>
<keyword evidence="4 11" id="KW-0963">Cytoplasm</keyword>
<keyword evidence="9 11" id="KW-0030">Aminoacyl-tRNA synthetase</keyword>
<evidence type="ECO:0000256" key="9">
    <source>
        <dbReference type="ARBA" id="ARBA00023146"/>
    </source>
</evidence>
<protein>
    <recommendedName>
        <fullName evidence="11">Glycine--tRNA ligase beta subunit</fullName>
        <ecNumber evidence="11">6.1.1.14</ecNumber>
    </recommendedName>
    <alternativeName>
        <fullName evidence="11">Glycyl-tRNA synthetase beta subunit</fullName>
        <shortName evidence="11">GlyRS</shortName>
    </alternativeName>
</protein>
<evidence type="ECO:0000256" key="4">
    <source>
        <dbReference type="ARBA" id="ARBA00022490"/>
    </source>
</evidence>
<comment type="catalytic activity">
    <reaction evidence="10 11">
        <text>tRNA(Gly) + glycine + ATP = glycyl-tRNA(Gly) + AMP + diphosphate</text>
        <dbReference type="Rhea" id="RHEA:16013"/>
        <dbReference type="Rhea" id="RHEA-COMP:9664"/>
        <dbReference type="Rhea" id="RHEA-COMP:9683"/>
        <dbReference type="ChEBI" id="CHEBI:30616"/>
        <dbReference type="ChEBI" id="CHEBI:33019"/>
        <dbReference type="ChEBI" id="CHEBI:57305"/>
        <dbReference type="ChEBI" id="CHEBI:78442"/>
        <dbReference type="ChEBI" id="CHEBI:78522"/>
        <dbReference type="ChEBI" id="CHEBI:456215"/>
        <dbReference type="EC" id="6.1.1.14"/>
    </reaction>
</comment>
<keyword evidence="8 11" id="KW-0648">Protein biosynthesis</keyword>
<evidence type="ECO:0000256" key="6">
    <source>
        <dbReference type="ARBA" id="ARBA00022741"/>
    </source>
</evidence>
<dbReference type="Proteomes" id="UP001501337">
    <property type="component" value="Unassembled WGS sequence"/>
</dbReference>
<dbReference type="PRINTS" id="PR01045">
    <property type="entry name" value="TRNASYNTHGB"/>
</dbReference>
<comment type="similarity">
    <text evidence="2 11">Belongs to the class-II aminoacyl-tRNA synthetase family.</text>
</comment>
<proteinExistence type="inferred from homology"/>
<evidence type="ECO:0000256" key="5">
    <source>
        <dbReference type="ARBA" id="ARBA00022598"/>
    </source>
</evidence>
<keyword evidence="7 11" id="KW-0067">ATP-binding</keyword>
<comment type="subunit">
    <text evidence="3 11">Tetramer of two alpha and two beta subunits.</text>
</comment>
<accession>A0ABP7PCV5</accession>
<dbReference type="PANTHER" id="PTHR30075">
    <property type="entry name" value="GLYCYL-TRNA SYNTHETASE"/>
    <property type="match status" value="1"/>
</dbReference>
<evidence type="ECO:0000313" key="14">
    <source>
        <dbReference type="Proteomes" id="UP001501337"/>
    </source>
</evidence>
<dbReference type="RefSeq" id="WP_344806100.1">
    <property type="nucleotide sequence ID" value="NZ_BAABBO010000009.1"/>
</dbReference>
<evidence type="ECO:0000256" key="1">
    <source>
        <dbReference type="ARBA" id="ARBA00004496"/>
    </source>
</evidence>
<evidence type="ECO:0000256" key="10">
    <source>
        <dbReference type="ARBA" id="ARBA00047937"/>
    </source>
</evidence>
<dbReference type="NCBIfam" id="TIGR00211">
    <property type="entry name" value="glyS"/>
    <property type="match status" value="1"/>
</dbReference>
<dbReference type="InterPro" id="IPR008909">
    <property type="entry name" value="DALR_anticod-bd"/>
</dbReference>
<keyword evidence="14" id="KW-1185">Reference proteome</keyword>
<evidence type="ECO:0000313" key="13">
    <source>
        <dbReference type="EMBL" id="GAA3963219.1"/>
    </source>
</evidence>
<dbReference type="GO" id="GO:0016874">
    <property type="term" value="F:ligase activity"/>
    <property type="evidence" value="ECO:0007669"/>
    <property type="project" value="UniProtKB-KW"/>
</dbReference>
<organism evidence="13 14">
    <name type="scientific">Allohahella marinimesophila</name>
    <dbReference type="NCBI Taxonomy" id="1054972"/>
    <lineage>
        <taxon>Bacteria</taxon>
        <taxon>Pseudomonadati</taxon>
        <taxon>Pseudomonadota</taxon>
        <taxon>Gammaproteobacteria</taxon>
        <taxon>Oceanospirillales</taxon>
        <taxon>Hahellaceae</taxon>
        <taxon>Allohahella</taxon>
    </lineage>
</organism>
<evidence type="ECO:0000256" key="7">
    <source>
        <dbReference type="ARBA" id="ARBA00022840"/>
    </source>
</evidence>
<dbReference type="InterPro" id="IPR006194">
    <property type="entry name" value="Gly-tRNA-synth_heterodimer"/>
</dbReference>
<dbReference type="EC" id="6.1.1.14" evidence="11"/>
<gene>
    <name evidence="11 13" type="primary">glyS</name>
    <name evidence="13" type="ORF">GCM10022278_21320</name>
</gene>
<dbReference type="PANTHER" id="PTHR30075:SF2">
    <property type="entry name" value="GLYCINE--TRNA LIGASE, CHLOROPLASTIC_MITOCHONDRIAL 2"/>
    <property type="match status" value="1"/>
</dbReference>
<keyword evidence="5 11" id="KW-0436">Ligase</keyword>
<comment type="caution">
    <text evidence="13">The sequence shown here is derived from an EMBL/GenBank/DDBJ whole genome shotgun (WGS) entry which is preliminary data.</text>
</comment>
<dbReference type="HAMAP" id="MF_00255">
    <property type="entry name" value="Gly_tRNA_synth_beta"/>
    <property type="match status" value="1"/>
</dbReference>
<dbReference type="InterPro" id="IPR015944">
    <property type="entry name" value="Gly-tRNA-synth_bsu"/>
</dbReference>
<evidence type="ECO:0000259" key="12">
    <source>
        <dbReference type="Pfam" id="PF05746"/>
    </source>
</evidence>
<feature type="domain" description="DALR anticodon binding" evidence="12">
    <location>
        <begin position="588"/>
        <end position="691"/>
    </location>
</feature>
<dbReference type="Pfam" id="PF05746">
    <property type="entry name" value="DALR_1"/>
    <property type="match status" value="1"/>
</dbReference>
<reference evidence="14" key="1">
    <citation type="journal article" date="2019" name="Int. J. Syst. Evol. Microbiol.">
        <title>The Global Catalogue of Microorganisms (GCM) 10K type strain sequencing project: providing services to taxonomists for standard genome sequencing and annotation.</title>
        <authorList>
            <consortium name="The Broad Institute Genomics Platform"/>
            <consortium name="The Broad Institute Genome Sequencing Center for Infectious Disease"/>
            <person name="Wu L."/>
            <person name="Ma J."/>
        </authorList>
    </citation>
    <scope>NUCLEOTIDE SEQUENCE [LARGE SCALE GENOMIC DNA]</scope>
    <source>
        <strain evidence="14">JCM 17555</strain>
    </source>
</reference>
<dbReference type="Pfam" id="PF02092">
    <property type="entry name" value="tRNA_synt_2f"/>
    <property type="match status" value="1"/>
</dbReference>
<evidence type="ECO:0000256" key="3">
    <source>
        <dbReference type="ARBA" id="ARBA00011209"/>
    </source>
</evidence>
<evidence type="ECO:0000256" key="8">
    <source>
        <dbReference type="ARBA" id="ARBA00022917"/>
    </source>
</evidence>
<comment type="subcellular location">
    <subcellularLocation>
        <location evidence="1 11">Cytoplasm</location>
    </subcellularLocation>
</comment>
<dbReference type="PROSITE" id="PS50861">
    <property type="entry name" value="AA_TRNA_LIGASE_II_GLYAB"/>
    <property type="match status" value="1"/>
</dbReference>
<evidence type="ECO:0000256" key="11">
    <source>
        <dbReference type="HAMAP-Rule" id="MF_00255"/>
    </source>
</evidence>